<evidence type="ECO:0000256" key="2">
    <source>
        <dbReference type="ARBA" id="ARBA00010566"/>
    </source>
</evidence>
<comment type="pathway">
    <text evidence="1">Carbohydrate metabolism; tricarboxylic acid cycle; isocitrate from oxaloacetate: step 1/2.</text>
</comment>
<keyword evidence="3 5" id="KW-0808">Transferase</keyword>
<gene>
    <name evidence="7" type="ORF">EDC27_1551</name>
</gene>
<dbReference type="PRINTS" id="PR00143">
    <property type="entry name" value="CITRTSNTHASE"/>
</dbReference>
<feature type="active site" evidence="6">
    <location>
        <position position="323"/>
    </location>
</feature>
<dbReference type="PANTHER" id="PTHR11739">
    <property type="entry name" value="CITRATE SYNTHASE"/>
    <property type="match status" value="1"/>
</dbReference>
<comment type="catalytic activity">
    <reaction evidence="4">
        <text>oxaloacetate + acetyl-CoA + H2O = citrate + CoA + H(+)</text>
        <dbReference type="Rhea" id="RHEA:16845"/>
        <dbReference type="ChEBI" id="CHEBI:15377"/>
        <dbReference type="ChEBI" id="CHEBI:15378"/>
        <dbReference type="ChEBI" id="CHEBI:16452"/>
        <dbReference type="ChEBI" id="CHEBI:16947"/>
        <dbReference type="ChEBI" id="CHEBI:57287"/>
        <dbReference type="ChEBI" id="CHEBI:57288"/>
        <dbReference type="EC" id="2.3.3.16"/>
    </reaction>
</comment>
<dbReference type="Gene3D" id="1.10.580.10">
    <property type="entry name" value="Citrate Synthase, domain 1"/>
    <property type="match status" value="1"/>
</dbReference>
<sequence>MAERTVRTKNIGLRGIAVADTKISYIDGERGVLIYRGYRIEDLAHNSTFPETAFLLLYENLPTPEQLAGFEKELRAASHLPSFIVDSMKEWPKNAHPMDALQAAVPLLAMADPELFDESRQANLRKAVRLMARVPAVVAAWHRVRQGLDVLPPDESLSHAANFLWQTFGRVPDSEAARVMDVCLILHADHTFNASTFACREVASTRAHMYAGVAAGVGALSGELHGGANARVMEMLQKIVQDGVTDIRGWVRDRLERKERIMGMGHAVYKTMDPRAKILKRLAFDLGEKAGQRIWPDLTQAIEEAAMAELSARGKTNIQPNVDFYSASVYHILGFPGDLMTCIFAASRIAGWCAHIIEEKYGDAQGKPALYRPQAEYVGDYCGKLDCEYVPPEKRRMASTTG</sequence>
<evidence type="ECO:0000256" key="6">
    <source>
        <dbReference type="PIRSR" id="PIRSR001369-1"/>
    </source>
</evidence>
<dbReference type="GO" id="GO:0006099">
    <property type="term" value="P:tricarboxylic acid cycle"/>
    <property type="evidence" value="ECO:0007669"/>
    <property type="project" value="UniProtKB-UniPathway"/>
</dbReference>
<dbReference type="Gene3D" id="1.10.230.10">
    <property type="entry name" value="Cytochrome P450-Terp, domain 2"/>
    <property type="match status" value="1"/>
</dbReference>
<accession>A0A3N1UV29</accession>
<dbReference type="InterPro" id="IPR024176">
    <property type="entry name" value="Citrate_synthase_bac-typ"/>
</dbReference>
<protein>
    <recommendedName>
        <fullName evidence="5">Citrate synthase</fullName>
    </recommendedName>
</protein>
<dbReference type="UniPathway" id="UPA00223">
    <property type="reaction ID" value="UER00717"/>
</dbReference>
<dbReference type="AlphaFoldDB" id="A0A3N1UV29"/>
<evidence type="ECO:0000256" key="5">
    <source>
        <dbReference type="PIRNR" id="PIRNR001369"/>
    </source>
</evidence>
<dbReference type="EMBL" id="RJVA01000011">
    <property type="protein sequence ID" value="ROQ93528.1"/>
    <property type="molecule type" value="Genomic_DNA"/>
</dbReference>
<dbReference type="PANTHER" id="PTHR11739:SF4">
    <property type="entry name" value="CITRATE SYNTHASE, PEROXISOMAL"/>
    <property type="match status" value="1"/>
</dbReference>
<dbReference type="Pfam" id="PF00285">
    <property type="entry name" value="Citrate_synt"/>
    <property type="match status" value="1"/>
</dbReference>
<dbReference type="OrthoDB" id="9800864at2"/>
<comment type="caution">
    <text evidence="7">The sequence shown here is derived from an EMBL/GenBank/DDBJ whole genome shotgun (WGS) entry which is preliminary data.</text>
</comment>
<evidence type="ECO:0000256" key="4">
    <source>
        <dbReference type="ARBA" id="ARBA00049288"/>
    </source>
</evidence>
<dbReference type="RefSeq" id="WP_123290021.1">
    <property type="nucleotide sequence ID" value="NZ_RJVA01000011.1"/>
</dbReference>
<dbReference type="InterPro" id="IPR016143">
    <property type="entry name" value="Citrate_synth-like_sm_a-sub"/>
</dbReference>
<reference evidence="7 8" key="1">
    <citation type="submission" date="2018-11" db="EMBL/GenBank/DDBJ databases">
        <title>Genomic Encyclopedia of Type Strains, Phase IV (KMG-IV): sequencing the most valuable type-strain genomes for metagenomic binning, comparative biology and taxonomic classification.</title>
        <authorList>
            <person name="Goeker M."/>
        </authorList>
    </citation>
    <scope>NUCLEOTIDE SEQUENCE [LARGE SCALE GENOMIC DNA]</scope>
    <source>
        <strain evidence="7 8">DSM 22027</strain>
    </source>
</reference>
<evidence type="ECO:0000313" key="7">
    <source>
        <dbReference type="EMBL" id="ROQ93528.1"/>
    </source>
</evidence>
<dbReference type="SUPFAM" id="SSF48256">
    <property type="entry name" value="Citrate synthase"/>
    <property type="match status" value="1"/>
</dbReference>
<dbReference type="InterPro" id="IPR002020">
    <property type="entry name" value="Citrate_synthase"/>
</dbReference>
<dbReference type="GO" id="GO:0005975">
    <property type="term" value="P:carbohydrate metabolic process"/>
    <property type="evidence" value="ECO:0007669"/>
    <property type="project" value="TreeGrafter"/>
</dbReference>
<evidence type="ECO:0000256" key="1">
    <source>
        <dbReference type="ARBA" id="ARBA00004751"/>
    </source>
</evidence>
<proteinExistence type="inferred from homology"/>
<dbReference type="GO" id="GO:0036440">
    <property type="term" value="F:citrate synthase activity"/>
    <property type="evidence" value="ECO:0007669"/>
    <property type="project" value="UniProtKB-EC"/>
</dbReference>
<dbReference type="InterPro" id="IPR036969">
    <property type="entry name" value="Citrate_synthase_sf"/>
</dbReference>
<evidence type="ECO:0000313" key="8">
    <source>
        <dbReference type="Proteomes" id="UP000276223"/>
    </source>
</evidence>
<evidence type="ECO:0000256" key="3">
    <source>
        <dbReference type="ARBA" id="ARBA00022679"/>
    </source>
</evidence>
<feature type="active site" evidence="6">
    <location>
        <position position="266"/>
    </location>
</feature>
<comment type="similarity">
    <text evidence="2 5">Belongs to the citrate synthase family.</text>
</comment>
<dbReference type="Proteomes" id="UP000276223">
    <property type="component" value="Unassembled WGS sequence"/>
</dbReference>
<name>A0A3N1UV29_9BACT</name>
<organism evidence="7 8">
    <name type="scientific">Desulfosoma caldarium</name>
    <dbReference type="NCBI Taxonomy" id="610254"/>
    <lineage>
        <taxon>Bacteria</taxon>
        <taxon>Pseudomonadati</taxon>
        <taxon>Thermodesulfobacteriota</taxon>
        <taxon>Syntrophobacteria</taxon>
        <taxon>Syntrophobacterales</taxon>
        <taxon>Syntrophobacteraceae</taxon>
        <taxon>Desulfosoma</taxon>
    </lineage>
</organism>
<keyword evidence="8" id="KW-1185">Reference proteome</keyword>
<dbReference type="InterPro" id="IPR016142">
    <property type="entry name" value="Citrate_synth-like_lrg_a-sub"/>
</dbReference>
<dbReference type="PIRSF" id="PIRSF001369">
    <property type="entry name" value="Citrate_synth"/>
    <property type="match status" value="1"/>
</dbReference>